<feature type="region of interest" description="Disordered" evidence="1">
    <location>
        <begin position="1"/>
        <end position="62"/>
    </location>
</feature>
<reference evidence="3" key="1">
    <citation type="journal article" date="2019" name="Int. J. Syst. Evol. Microbiol.">
        <title>The Global Catalogue of Microorganisms (GCM) 10K type strain sequencing project: providing services to taxonomists for standard genome sequencing and annotation.</title>
        <authorList>
            <consortium name="The Broad Institute Genomics Platform"/>
            <consortium name="The Broad Institute Genome Sequencing Center for Infectious Disease"/>
            <person name="Wu L."/>
            <person name="Ma J."/>
        </authorList>
    </citation>
    <scope>NUCLEOTIDE SEQUENCE [LARGE SCALE GENOMIC DNA]</scope>
    <source>
        <strain evidence="3">JCM 1490</strain>
    </source>
</reference>
<dbReference type="Pfam" id="PF08811">
    <property type="entry name" value="DUF1800"/>
    <property type="match status" value="1"/>
</dbReference>
<evidence type="ECO:0000256" key="1">
    <source>
        <dbReference type="SAM" id="MobiDB-lite"/>
    </source>
</evidence>
<keyword evidence="3" id="KW-1185">Reference proteome</keyword>
<comment type="caution">
    <text evidence="2">The sequence shown here is derived from an EMBL/GenBank/DDBJ whole genome shotgun (WGS) entry which is preliminary data.</text>
</comment>
<evidence type="ECO:0000313" key="2">
    <source>
        <dbReference type="EMBL" id="MFC7404456.1"/>
    </source>
</evidence>
<accession>A0ABW2Q4N6</accession>
<protein>
    <submittedName>
        <fullName evidence="2">DUF1800 family protein</fullName>
    </submittedName>
</protein>
<sequence length="541" mass="58673">MPSSDSEPGGVDTAPAPPTAPAPDAEPGQTDSGATAEPLADDTVDEPAPAGSDLSTSGTTSSLPLATTAAWHLARRAAHAPTAEIAARIAAMGTHAWIDRQLEPEGIGDSRLEDYVSRYFPWSRLPAAQLENATGGRPFLAEYQVRIALLARARFTERVLLETVVETLSDHIYVPLAGKGAPFSPDWDQTLRRHALGPFNELLHAALRHPAVLRSFDNQHSTKDSPNENLGRELLELMTVGSGHYTEEDVRQSALLLTGHTIDWDTLEYAFVPERHHVGALQIMGFAHPNASAEAGPTVLAEYVDHLAHHEATALRLARRFAVRYISDAPSAAVVEDLAAAYLDGDTSIASLVRATLTHEEFRTSAGRKWKRPLEYVMTIARAARPAEFVPDGRVGANREFDTGAYGWLVGLGQHLPRGWPGVDGYPDTAPYWRSPNRTLAMWNGTVHAVKGDASESGVTDWAQVLEIGLGDNVLRTAERITQHLTGFTWPRAHLEDVAAMLGNGGERAVGPSDVITEHSVTWHIKDALQLVFASPYGFLR</sequence>
<dbReference type="Proteomes" id="UP001596455">
    <property type="component" value="Unassembled WGS sequence"/>
</dbReference>
<organism evidence="2 3">
    <name type="scientific">Georgenia alba</name>
    <dbReference type="NCBI Taxonomy" id="2233858"/>
    <lineage>
        <taxon>Bacteria</taxon>
        <taxon>Bacillati</taxon>
        <taxon>Actinomycetota</taxon>
        <taxon>Actinomycetes</taxon>
        <taxon>Micrococcales</taxon>
        <taxon>Bogoriellaceae</taxon>
        <taxon>Georgenia</taxon>
    </lineage>
</organism>
<proteinExistence type="predicted"/>
<evidence type="ECO:0000313" key="3">
    <source>
        <dbReference type="Proteomes" id="UP001596455"/>
    </source>
</evidence>
<dbReference type="EMBL" id="JBHTCQ010000001">
    <property type="protein sequence ID" value="MFC7404456.1"/>
    <property type="molecule type" value="Genomic_DNA"/>
</dbReference>
<gene>
    <name evidence="2" type="ORF">ACFQQL_05000</name>
</gene>
<feature type="compositionally biased region" description="Low complexity" evidence="1">
    <location>
        <begin position="50"/>
        <end position="62"/>
    </location>
</feature>
<dbReference type="RefSeq" id="WP_382391863.1">
    <property type="nucleotide sequence ID" value="NZ_JBHTCQ010000001.1"/>
</dbReference>
<dbReference type="InterPro" id="IPR014917">
    <property type="entry name" value="DUF1800"/>
</dbReference>
<name>A0ABW2Q4N6_9MICO</name>